<dbReference type="EMBL" id="CM017321">
    <property type="protein sequence ID" value="KAE7995679.1"/>
    <property type="molecule type" value="Genomic_DNA"/>
</dbReference>
<dbReference type="Gene3D" id="1.20.1280.50">
    <property type="match status" value="1"/>
</dbReference>
<proteinExistence type="predicted"/>
<dbReference type="Proteomes" id="UP000327013">
    <property type="component" value="Chromosome 1"/>
</dbReference>
<dbReference type="InterPro" id="IPR050796">
    <property type="entry name" value="SCF_F-box_component"/>
</dbReference>
<evidence type="ECO:0000259" key="1">
    <source>
        <dbReference type="PROSITE" id="PS50181"/>
    </source>
</evidence>
<sequence>MANELPEDLVTLILLWLPVVSHLRFKCVCKSWYALITHQNFTRKHLLHNKNSNTHLIFKTLNKTMDDYLVSTISYEELQISLTQPLPPPFFGNGKKFRISVVGSCNGLVCLHAEHDFNTLKVVIWNPATKETKIVPKSNLSRFAPSGYCTRIQGMGFGFDAKTNDYKIINFVSMYEHNFDDYFMKHVEQIIYQKEVYSLSTDSWRKVDGPQCFIFANPMAYTTGMGSWLAYVNEPDAFVLSFDMSNEVFLKTPPPDNVTEKKPFRVE</sequence>
<gene>
    <name evidence="2" type="ORF">FH972_000450</name>
</gene>
<dbReference type="SMART" id="SM00256">
    <property type="entry name" value="FBOX"/>
    <property type="match status" value="1"/>
</dbReference>
<dbReference type="InterPro" id="IPR001810">
    <property type="entry name" value="F-box_dom"/>
</dbReference>
<dbReference type="PROSITE" id="PS50181">
    <property type="entry name" value="FBOX"/>
    <property type="match status" value="1"/>
</dbReference>
<dbReference type="PANTHER" id="PTHR31672:SF13">
    <property type="entry name" value="F-BOX PROTEIN CPR30-LIKE"/>
    <property type="match status" value="1"/>
</dbReference>
<dbReference type="Pfam" id="PF07734">
    <property type="entry name" value="FBA_1"/>
    <property type="match status" value="1"/>
</dbReference>
<dbReference type="PANTHER" id="PTHR31672">
    <property type="entry name" value="BNACNNG10540D PROTEIN"/>
    <property type="match status" value="1"/>
</dbReference>
<reference evidence="2 3" key="1">
    <citation type="submission" date="2019-06" db="EMBL/GenBank/DDBJ databases">
        <title>A chromosomal-level reference genome of Carpinus fangiana (Coryloideae, Betulaceae).</title>
        <authorList>
            <person name="Yang X."/>
            <person name="Wang Z."/>
            <person name="Zhang L."/>
            <person name="Hao G."/>
            <person name="Liu J."/>
            <person name="Yang Y."/>
        </authorList>
    </citation>
    <scope>NUCLEOTIDE SEQUENCE [LARGE SCALE GENOMIC DNA]</scope>
    <source>
        <strain evidence="2">Cfa_2016G</strain>
        <tissue evidence="2">Leaf</tissue>
    </source>
</reference>
<dbReference type="SUPFAM" id="SSF81383">
    <property type="entry name" value="F-box domain"/>
    <property type="match status" value="1"/>
</dbReference>
<dbReference type="InterPro" id="IPR006527">
    <property type="entry name" value="F-box-assoc_dom_typ1"/>
</dbReference>
<dbReference type="OrthoDB" id="1867629at2759"/>
<keyword evidence="3" id="KW-1185">Reference proteome</keyword>
<feature type="domain" description="F-box" evidence="1">
    <location>
        <begin position="1"/>
        <end position="45"/>
    </location>
</feature>
<dbReference type="Pfam" id="PF00646">
    <property type="entry name" value="F-box"/>
    <property type="match status" value="1"/>
</dbReference>
<dbReference type="InterPro" id="IPR036047">
    <property type="entry name" value="F-box-like_dom_sf"/>
</dbReference>
<dbReference type="NCBIfam" id="TIGR01640">
    <property type="entry name" value="F_box_assoc_1"/>
    <property type="match status" value="1"/>
</dbReference>
<evidence type="ECO:0000313" key="2">
    <source>
        <dbReference type="EMBL" id="KAE7995679.1"/>
    </source>
</evidence>
<dbReference type="AlphaFoldDB" id="A0A5N6QAM7"/>
<protein>
    <recommendedName>
        <fullName evidence="1">F-box domain-containing protein</fullName>
    </recommendedName>
</protein>
<dbReference type="InterPro" id="IPR017451">
    <property type="entry name" value="F-box-assoc_interact_dom"/>
</dbReference>
<dbReference type="CDD" id="cd22157">
    <property type="entry name" value="F-box_AtFBW1-like"/>
    <property type="match status" value="1"/>
</dbReference>
<evidence type="ECO:0000313" key="3">
    <source>
        <dbReference type="Proteomes" id="UP000327013"/>
    </source>
</evidence>
<accession>A0A5N6QAM7</accession>
<organism evidence="2 3">
    <name type="scientific">Carpinus fangiana</name>
    <dbReference type="NCBI Taxonomy" id="176857"/>
    <lineage>
        <taxon>Eukaryota</taxon>
        <taxon>Viridiplantae</taxon>
        <taxon>Streptophyta</taxon>
        <taxon>Embryophyta</taxon>
        <taxon>Tracheophyta</taxon>
        <taxon>Spermatophyta</taxon>
        <taxon>Magnoliopsida</taxon>
        <taxon>eudicotyledons</taxon>
        <taxon>Gunneridae</taxon>
        <taxon>Pentapetalae</taxon>
        <taxon>rosids</taxon>
        <taxon>fabids</taxon>
        <taxon>Fagales</taxon>
        <taxon>Betulaceae</taxon>
        <taxon>Carpinus</taxon>
    </lineage>
</organism>
<name>A0A5N6QAM7_9ROSI</name>